<dbReference type="AlphaFoldDB" id="Q0YQZ9"/>
<sequence length="108" mass="11332">MLHGTFIFRELPAVLHQFFSGTTPLININNPSTMANENGGVFSDLFNAFGALVQSLADTLTSSVSSASTVVQSCTELCVNIVTNTANTALQLVQNVANGISSAITPKK</sequence>
<evidence type="ECO:0000313" key="1">
    <source>
        <dbReference type="EMBL" id="EAT58716.1"/>
    </source>
</evidence>
<dbReference type="EMBL" id="AASE01000014">
    <property type="protein sequence ID" value="EAT58716.1"/>
    <property type="molecule type" value="Genomic_DNA"/>
</dbReference>
<name>Q0YQZ9_9CHLB</name>
<gene>
    <name evidence="1" type="ORF">CferDRAFT_0760</name>
</gene>
<protein>
    <recommendedName>
        <fullName evidence="3">Chlorosome envelope protein B</fullName>
    </recommendedName>
</protein>
<evidence type="ECO:0000313" key="2">
    <source>
        <dbReference type="Proteomes" id="UP000004162"/>
    </source>
</evidence>
<reference evidence="1 2" key="2">
    <citation type="submission" date="2006-07" db="EMBL/GenBank/DDBJ databases">
        <title>Sequencing of the draft genome and assembly of Chlorobium ferroxidans DSM 13031.</title>
        <authorList>
            <consortium name="US DOE Joint Genome Institute (JGI-PGF)"/>
            <person name="Copeland A."/>
            <person name="Lucas S."/>
            <person name="Lapidus A."/>
            <person name="Barry K."/>
            <person name="Glavina del Rio T."/>
            <person name="Dalin E."/>
            <person name="Tice H."/>
            <person name="Bruce D."/>
            <person name="Pitluck S."/>
            <person name="Richardson P."/>
        </authorList>
    </citation>
    <scope>NUCLEOTIDE SEQUENCE [LARGE SCALE GENOMIC DNA]</scope>
    <source>
        <strain evidence="1 2">DSM 13031</strain>
    </source>
</reference>
<keyword evidence="2" id="KW-1185">Reference proteome</keyword>
<reference evidence="1 2" key="1">
    <citation type="submission" date="2006-07" db="EMBL/GenBank/DDBJ databases">
        <title>Annotation of the draft genome assembly of Chlorobium ferroxidans DSM 13031.</title>
        <authorList>
            <consortium name="US DOE Joint Genome Institute (JGI-ORNL)"/>
            <person name="Larimer F."/>
            <person name="Land M."/>
            <person name="Hauser L."/>
        </authorList>
    </citation>
    <scope>NUCLEOTIDE SEQUENCE [LARGE SCALE GENOMIC DNA]</scope>
    <source>
        <strain evidence="1 2">DSM 13031</strain>
    </source>
</reference>
<evidence type="ECO:0008006" key="3">
    <source>
        <dbReference type="Google" id="ProtNLM"/>
    </source>
</evidence>
<comment type="caution">
    <text evidence="1">The sequence shown here is derived from an EMBL/GenBank/DDBJ whole genome shotgun (WGS) entry which is preliminary data.</text>
</comment>
<dbReference type="Proteomes" id="UP000004162">
    <property type="component" value="Unassembled WGS sequence"/>
</dbReference>
<proteinExistence type="predicted"/>
<organism evidence="1 2">
    <name type="scientific">Chlorobium ferrooxidans DSM 13031</name>
    <dbReference type="NCBI Taxonomy" id="377431"/>
    <lineage>
        <taxon>Bacteria</taxon>
        <taxon>Pseudomonadati</taxon>
        <taxon>Chlorobiota</taxon>
        <taxon>Chlorobiia</taxon>
        <taxon>Chlorobiales</taxon>
        <taxon>Chlorobiaceae</taxon>
        <taxon>Chlorobium/Pelodictyon group</taxon>
        <taxon>Chlorobium</taxon>
    </lineage>
</organism>
<accession>Q0YQZ9</accession>